<feature type="compositionally biased region" description="Acidic residues" evidence="1">
    <location>
        <begin position="83"/>
        <end position="102"/>
    </location>
</feature>
<dbReference type="Proteomes" id="UP000015241">
    <property type="component" value="Unassembled WGS sequence"/>
</dbReference>
<feature type="compositionally biased region" description="Basic residues" evidence="1">
    <location>
        <begin position="145"/>
        <end position="158"/>
    </location>
</feature>
<dbReference type="Gene3D" id="1.10.245.10">
    <property type="entry name" value="SWIB/MDM2 domain"/>
    <property type="match status" value="1"/>
</dbReference>
<dbReference type="PANTHER" id="PTHR13844">
    <property type="entry name" value="SWI/SNF-RELATED MATRIX-ASSOCIATED ACTIN-DEPENDENT REGULATOR OF CHROMATIN SUBFAMILY D"/>
    <property type="match status" value="1"/>
</dbReference>
<proteinExistence type="predicted"/>
<dbReference type="OrthoDB" id="10251073at2759"/>
<feature type="compositionally biased region" description="Basic and acidic residues" evidence="1">
    <location>
        <begin position="120"/>
        <end position="131"/>
    </location>
</feature>
<dbReference type="EMBL" id="KE504135">
    <property type="protein sequence ID" value="EPT02551.1"/>
    <property type="molecule type" value="Genomic_DNA"/>
</dbReference>
<accession>S8FMK3</accession>
<organism evidence="3 4">
    <name type="scientific">Fomitopsis schrenkii</name>
    <name type="common">Brown rot fungus</name>
    <dbReference type="NCBI Taxonomy" id="2126942"/>
    <lineage>
        <taxon>Eukaryota</taxon>
        <taxon>Fungi</taxon>
        <taxon>Dikarya</taxon>
        <taxon>Basidiomycota</taxon>
        <taxon>Agaricomycotina</taxon>
        <taxon>Agaricomycetes</taxon>
        <taxon>Polyporales</taxon>
        <taxon>Fomitopsis</taxon>
    </lineage>
</organism>
<dbReference type="SUPFAM" id="SSF47592">
    <property type="entry name" value="SWIB/MDM2 domain"/>
    <property type="match status" value="1"/>
</dbReference>
<feature type="compositionally biased region" description="Low complexity" evidence="1">
    <location>
        <begin position="132"/>
        <end position="144"/>
    </location>
</feature>
<dbReference type="InterPro" id="IPR019835">
    <property type="entry name" value="SWIB_domain"/>
</dbReference>
<dbReference type="InParanoid" id="S8FMK3"/>
<sequence>MTDVESYEPLIRQILSAPGVDLSTISAKRVRKQLVEMDDSLSAEFVRENKEEFDKIIGGVYEEVSAARANGDDPKGKRKSRDEEEDYVNGGDGEDEEEEEEEAKPAKTKRAKKGGLTDEEVARQLDSEINGRQRSSRASSTSARGRGRGAKRGGRRGAKSSATVNSDGEVIEDGEPKKKRRGGGFQKEYMISEPLMAVIEVEKLSRPQTVKKLWDYIRRHDLQNPSNKKEILCDDKFKALFNVDKIDMFAMNKQLGRHLREPEPQAEA</sequence>
<evidence type="ECO:0000313" key="4">
    <source>
        <dbReference type="Proteomes" id="UP000015241"/>
    </source>
</evidence>
<name>S8FMK3_FOMSC</name>
<keyword evidence="4" id="KW-1185">Reference proteome</keyword>
<dbReference type="InterPro" id="IPR036885">
    <property type="entry name" value="SWIB_MDM2_dom_sf"/>
</dbReference>
<protein>
    <recommendedName>
        <fullName evidence="2">DM2 domain-containing protein</fullName>
    </recommendedName>
</protein>
<dbReference type="PROSITE" id="PS51925">
    <property type="entry name" value="SWIB_MDM2"/>
    <property type="match status" value="1"/>
</dbReference>
<dbReference type="Pfam" id="PF02201">
    <property type="entry name" value="SWIB"/>
    <property type="match status" value="1"/>
</dbReference>
<dbReference type="AlphaFoldDB" id="S8FMK3"/>
<evidence type="ECO:0000313" key="3">
    <source>
        <dbReference type="EMBL" id="EPT02551.1"/>
    </source>
</evidence>
<dbReference type="HOGENOM" id="CLU_046065_1_1_1"/>
<gene>
    <name evidence="3" type="ORF">FOMPIDRAFT_1059277</name>
</gene>
<reference evidence="3 4" key="1">
    <citation type="journal article" date="2012" name="Science">
        <title>The Paleozoic origin of enzymatic lignin decomposition reconstructed from 31 fungal genomes.</title>
        <authorList>
            <person name="Floudas D."/>
            <person name="Binder M."/>
            <person name="Riley R."/>
            <person name="Barry K."/>
            <person name="Blanchette R.A."/>
            <person name="Henrissat B."/>
            <person name="Martinez A.T."/>
            <person name="Otillar R."/>
            <person name="Spatafora J.W."/>
            <person name="Yadav J.S."/>
            <person name="Aerts A."/>
            <person name="Benoit I."/>
            <person name="Boyd A."/>
            <person name="Carlson A."/>
            <person name="Copeland A."/>
            <person name="Coutinho P.M."/>
            <person name="de Vries R.P."/>
            <person name="Ferreira P."/>
            <person name="Findley K."/>
            <person name="Foster B."/>
            <person name="Gaskell J."/>
            <person name="Glotzer D."/>
            <person name="Gorecki P."/>
            <person name="Heitman J."/>
            <person name="Hesse C."/>
            <person name="Hori C."/>
            <person name="Igarashi K."/>
            <person name="Jurgens J.A."/>
            <person name="Kallen N."/>
            <person name="Kersten P."/>
            <person name="Kohler A."/>
            <person name="Kuees U."/>
            <person name="Kumar T.K.A."/>
            <person name="Kuo A."/>
            <person name="LaButti K."/>
            <person name="Larrondo L.F."/>
            <person name="Lindquist E."/>
            <person name="Ling A."/>
            <person name="Lombard V."/>
            <person name="Lucas S."/>
            <person name="Lundell T."/>
            <person name="Martin R."/>
            <person name="McLaughlin D.J."/>
            <person name="Morgenstern I."/>
            <person name="Morin E."/>
            <person name="Murat C."/>
            <person name="Nagy L.G."/>
            <person name="Nolan M."/>
            <person name="Ohm R.A."/>
            <person name="Patyshakuliyeva A."/>
            <person name="Rokas A."/>
            <person name="Ruiz-Duenas F.J."/>
            <person name="Sabat G."/>
            <person name="Salamov A."/>
            <person name="Samejima M."/>
            <person name="Schmutz J."/>
            <person name="Slot J.C."/>
            <person name="St John F."/>
            <person name="Stenlid J."/>
            <person name="Sun H."/>
            <person name="Sun S."/>
            <person name="Syed K."/>
            <person name="Tsang A."/>
            <person name="Wiebenga A."/>
            <person name="Young D."/>
            <person name="Pisabarro A."/>
            <person name="Eastwood D.C."/>
            <person name="Martin F."/>
            <person name="Cullen D."/>
            <person name="Grigoriev I.V."/>
            <person name="Hibbett D.S."/>
        </authorList>
    </citation>
    <scope>NUCLEOTIDE SEQUENCE</scope>
    <source>
        <strain evidence="4">FP-58527</strain>
    </source>
</reference>
<evidence type="ECO:0000256" key="1">
    <source>
        <dbReference type="SAM" id="MobiDB-lite"/>
    </source>
</evidence>
<feature type="region of interest" description="Disordered" evidence="1">
    <location>
        <begin position="63"/>
        <end position="186"/>
    </location>
</feature>
<dbReference type="CDD" id="cd10567">
    <property type="entry name" value="SWIB-MDM2_like"/>
    <property type="match status" value="1"/>
</dbReference>
<feature type="domain" description="DM2" evidence="2">
    <location>
        <begin position="184"/>
        <end position="261"/>
    </location>
</feature>
<evidence type="ECO:0000259" key="2">
    <source>
        <dbReference type="PROSITE" id="PS51925"/>
    </source>
</evidence>
<dbReference type="SMART" id="SM00151">
    <property type="entry name" value="SWIB"/>
    <property type="match status" value="1"/>
</dbReference>
<dbReference type="STRING" id="743788.S8FMK3"/>
<dbReference type="InterPro" id="IPR003121">
    <property type="entry name" value="SWIB_MDM2_domain"/>
</dbReference>
<dbReference type="eggNOG" id="KOG1946">
    <property type="taxonomic scope" value="Eukaryota"/>
</dbReference>